<reference evidence="1 2" key="1">
    <citation type="submission" date="2019-10" db="EMBL/GenBank/DDBJ databases">
        <authorList>
            <person name="Palmer J.M."/>
        </authorList>
    </citation>
    <scope>NUCLEOTIDE SEQUENCE [LARGE SCALE GENOMIC DNA]</scope>
    <source>
        <strain evidence="1 2">TWF718</strain>
    </source>
</reference>
<dbReference type="Proteomes" id="UP001313282">
    <property type="component" value="Unassembled WGS sequence"/>
</dbReference>
<organism evidence="1 2">
    <name type="scientific">Orbilia javanica</name>
    <dbReference type="NCBI Taxonomy" id="47235"/>
    <lineage>
        <taxon>Eukaryota</taxon>
        <taxon>Fungi</taxon>
        <taxon>Dikarya</taxon>
        <taxon>Ascomycota</taxon>
        <taxon>Pezizomycotina</taxon>
        <taxon>Orbiliomycetes</taxon>
        <taxon>Orbiliales</taxon>
        <taxon>Orbiliaceae</taxon>
        <taxon>Orbilia</taxon>
    </lineage>
</organism>
<keyword evidence="2" id="KW-1185">Reference proteome</keyword>
<comment type="caution">
    <text evidence="1">The sequence shown here is derived from an EMBL/GenBank/DDBJ whole genome shotgun (WGS) entry which is preliminary data.</text>
</comment>
<evidence type="ECO:0000313" key="2">
    <source>
        <dbReference type="Proteomes" id="UP001313282"/>
    </source>
</evidence>
<protein>
    <submittedName>
        <fullName evidence="1">Uncharacterized protein</fullName>
    </submittedName>
</protein>
<dbReference type="EMBL" id="JAVHNR010000005">
    <property type="protein sequence ID" value="KAK6342543.1"/>
    <property type="molecule type" value="Genomic_DNA"/>
</dbReference>
<dbReference type="AlphaFoldDB" id="A0AAN8MVK4"/>
<accession>A0AAN8MVK4</accession>
<name>A0AAN8MVK4_9PEZI</name>
<evidence type="ECO:0000313" key="1">
    <source>
        <dbReference type="EMBL" id="KAK6342543.1"/>
    </source>
</evidence>
<proteinExistence type="predicted"/>
<sequence>MNIPKEAMPRGNPDFEDWITAFAQYLKTRNTTTNGEMGTDYSGISLSDIVDNHPLWSKFSNEPLDRYITRLQECLARAIPASLDEIPRSATTPIWLCSKKLHNGSIPIPEGRRWRCNNLTLGQWLWYGWYIIVSPLFPECDAEFVPRLSVYGVSDWGHTLAILEKIRPPMFHNDEEVLQSARRSADSGSKIARTAAAAACELSYEKLHQDYGDAHKFVKWSYADWSTVATIDSKVLPQAVSLNWDISPGGAGEIYANALRLVHDIVDYAADVAHNENSNTRVQHDLSCSITGCIWSELNRLAAQLEGKFGQLWIKHFFSAMFWWHITIGRYHVMPKLCYAARHCKIPTPTDCPWTGFAAHPVALDIPQIQNPVSRPEACRGPCIEIGACPKDFEEAFKSTETVFQQIFDPEICYDCILKVSDHLEGSYQQLPPAEGMEFFLQNTSRFWEGPILSLFWKSVGHMCGVVAAQGSHDEKTCIFT</sequence>
<gene>
    <name evidence="1" type="ORF">TWF718_007947</name>
</gene>